<feature type="signal peptide" evidence="2">
    <location>
        <begin position="1"/>
        <end position="19"/>
    </location>
</feature>
<accession>A0A9D1H2E5</accession>
<name>A0A9D1H2E5_9FIRM</name>
<proteinExistence type="predicted"/>
<evidence type="ECO:0000313" key="5">
    <source>
        <dbReference type="Proteomes" id="UP000824165"/>
    </source>
</evidence>
<feature type="domain" description="SLH" evidence="3">
    <location>
        <begin position="89"/>
        <end position="152"/>
    </location>
</feature>
<dbReference type="EMBL" id="DVLU01000032">
    <property type="protein sequence ID" value="HIT85028.1"/>
    <property type="molecule type" value="Genomic_DNA"/>
</dbReference>
<comment type="caution">
    <text evidence="4">The sequence shown here is derived from an EMBL/GenBank/DDBJ whole genome shotgun (WGS) entry which is preliminary data.</text>
</comment>
<feature type="chain" id="PRO_5038560052" evidence="2">
    <location>
        <begin position="20"/>
        <end position="893"/>
    </location>
</feature>
<organism evidence="4 5">
    <name type="scientific">Candidatus Ornithomonoglobus intestinigallinarum</name>
    <dbReference type="NCBI Taxonomy" id="2840894"/>
    <lineage>
        <taxon>Bacteria</taxon>
        <taxon>Bacillati</taxon>
        <taxon>Bacillota</taxon>
        <taxon>Clostridia</taxon>
        <taxon>Candidatus Ornithomonoglobus</taxon>
    </lineage>
</organism>
<reference evidence="4" key="1">
    <citation type="submission" date="2020-10" db="EMBL/GenBank/DDBJ databases">
        <authorList>
            <person name="Gilroy R."/>
        </authorList>
    </citation>
    <scope>NUCLEOTIDE SEQUENCE</scope>
    <source>
        <strain evidence="4">CHK181-108</strain>
    </source>
</reference>
<evidence type="ECO:0000259" key="3">
    <source>
        <dbReference type="PROSITE" id="PS51272"/>
    </source>
</evidence>
<dbReference type="PROSITE" id="PS51272">
    <property type="entry name" value="SLH"/>
    <property type="match status" value="1"/>
</dbReference>
<protein>
    <submittedName>
        <fullName evidence="4">S-layer homology domain-containing protein</fullName>
    </submittedName>
</protein>
<evidence type="ECO:0000256" key="1">
    <source>
        <dbReference type="ARBA" id="ARBA00022737"/>
    </source>
</evidence>
<gene>
    <name evidence="4" type="ORF">IAA60_03865</name>
</gene>
<sequence>MKKILALLLAAAAALSVAAAGLSAAAAETENTVEAADGSKIDFAFDMGVLTLDENSDRLLDDDVTRINLLIAVYRLMNYDDVDTVPAATKQYYSDIGLYHYGAGYAQAMTESGFVKGRGDGTYGADSIATLNEAILILLRSAGYENYFDMVGETPYRTADELGLLKSISAGPDDNLTRRELAVLIYNLMFVKTYEMTPSGAEINYAAGGEYIRDVLDLDYTTGILDGINGISLYSSIAGGRASVNGRTYTLGKEFPDSLLGFNVLLVYDPDTDEALSVIKDERNTSVTIESGMIESYSDYTYYYYRSEGSSSTARYTLDMTFDAVYNGSPLFDTEYMVPEYGSVTLTDNDNDGKYEVAVINDYESFIAESYSSAENMITMKNRDDNGANIKIDLDGYTSCKITDDGGSEFAVTNIPQGTSLLVKRAIDGARIEITVCVDTVKGTINSVAYDGDTAVVTIGDTEYETVPGYYIYGWTLTSGIETEAYLDANGNIAGFEKLGETSDGWKYAYIENVYIGDDGETLGLKLFTDGGAFQSIECIPNVTIDGEKISDPQTAVDKIYAVYDNFEDIDITGYTSEAHTKRVVRYYTNSDGKVSSIDTPVVHSLYDLSVPADYSTNNCLMLRSKGYIYWKSGMRMFKAVTAAHMDVQGDVSGSDSMRIFLLPEDMNSASDKDYSVTTLGQNSFAEAFYYASAYNTVVDSTQCEVMAVRNKLGNTTKKMMVIDKTGEMVGSDGDIVTSISGYVGGSYQTLPVEESAFALTSELKKGDIVFYNYTNNTMIINELGYSADKEGYLNDADAYHPDDGGTHFNIPYRILKAKVTRVVDNIMQVTPANQAVELMMLPSTVIIYDSETGEVTPGNIYDVRTEQSYGGDADTVFISTRNGTIDEMIAIR</sequence>
<reference evidence="4" key="2">
    <citation type="journal article" date="2021" name="PeerJ">
        <title>Extensive microbial diversity within the chicken gut microbiome revealed by metagenomics and culture.</title>
        <authorList>
            <person name="Gilroy R."/>
            <person name="Ravi A."/>
            <person name="Getino M."/>
            <person name="Pursley I."/>
            <person name="Horton D.L."/>
            <person name="Alikhan N.F."/>
            <person name="Baker D."/>
            <person name="Gharbi K."/>
            <person name="Hall N."/>
            <person name="Watson M."/>
            <person name="Adriaenssens E.M."/>
            <person name="Foster-Nyarko E."/>
            <person name="Jarju S."/>
            <person name="Secka A."/>
            <person name="Antonio M."/>
            <person name="Oren A."/>
            <person name="Chaudhuri R.R."/>
            <person name="La Ragione R."/>
            <person name="Hildebrand F."/>
            <person name="Pallen M.J."/>
        </authorList>
    </citation>
    <scope>NUCLEOTIDE SEQUENCE</scope>
    <source>
        <strain evidence="4">CHK181-108</strain>
    </source>
</reference>
<dbReference type="AlphaFoldDB" id="A0A9D1H2E5"/>
<evidence type="ECO:0000313" key="4">
    <source>
        <dbReference type="EMBL" id="HIT85028.1"/>
    </source>
</evidence>
<dbReference type="Proteomes" id="UP000824165">
    <property type="component" value="Unassembled WGS sequence"/>
</dbReference>
<keyword evidence="2" id="KW-0732">Signal</keyword>
<keyword evidence="1" id="KW-0677">Repeat</keyword>
<dbReference type="InterPro" id="IPR001119">
    <property type="entry name" value="SLH_dom"/>
</dbReference>
<evidence type="ECO:0000256" key="2">
    <source>
        <dbReference type="SAM" id="SignalP"/>
    </source>
</evidence>